<evidence type="ECO:0000256" key="1">
    <source>
        <dbReference type="PROSITE-ProRule" id="PRU00497"/>
    </source>
</evidence>
<dbReference type="AlphaFoldDB" id="A0A1B6I913"/>
<dbReference type="PANTHER" id="PTHR10380">
    <property type="entry name" value="CUTICLE PROTEIN"/>
    <property type="match status" value="1"/>
</dbReference>
<dbReference type="Pfam" id="PF00379">
    <property type="entry name" value="Chitin_bind_4"/>
    <property type="match status" value="2"/>
</dbReference>
<dbReference type="GO" id="GO:0008010">
    <property type="term" value="F:structural constituent of chitin-based larval cuticle"/>
    <property type="evidence" value="ECO:0007669"/>
    <property type="project" value="TreeGrafter"/>
</dbReference>
<proteinExistence type="predicted"/>
<gene>
    <name evidence="2" type="ORF">g.10652</name>
</gene>
<accession>A0A1B6I913</accession>
<keyword evidence="1" id="KW-0193">Cuticle</keyword>
<evidence type="ECO:0000313" key="2">
    <source>
        <dbReference type="EMBL" id="JAS83434.1"/>
    </source>
</evidence>
<dbReference type="GO" id="GO:0062129">
    <property type="term" value="C:chitin-based extracellular matrix"/>
    <property type="evidence" value="ECO:0007669"/>
    <property type="project" value="TreeGrafter"/>
</dbReference>
<name>A0A1B6I913_9HEMI</name>
<protein>
    <recommendedName>
        <fullName evidence="3">Cuticle protein 6</fullName>
    </recommendedName>
</protein>
<organism evidence="2">
    <name type="scientific">Homalodisca liturata</name>
    <dbReference type="NCBI Taxonomy" id="320908"/>
    <lineage>
        <taxon>Eukaryota</taxon>
        <taxon>Metazoa</taxon>
        <taxon>Ecdysozoa</taxon>
        <taxon>Arthropoda</taxon>
        <taxon>Hexapoda</taxon>
        <taxon>Insecta</taxon>
        <taxon>Pterygota</taxon>
        <taxon>Neoptera</taxon>
        <taxon>Paraneoptera</taxon>
        <taxon>Hemiptera</taxon>
        <taxon>Auchenorrhyncha</taxon>
        <taxon>Membracoidea</taxon>
        <taxon>Cicadellidae</taxon>
        <taxon>Cicadellinae</taxon>
        <taxon>Proconiini</taxon>
        <taxon>Homalodisca</taxon>
    </lineage>
</organism>
<dbReference type="InterPro" id="IPR000618">
    <property type="entry name" value="Insect_cuticle"/>
</dbReference>
<feature type="non-terminal residue" evidence="2">
    <location>
        <position position="1"/>
    </location>
</feature>
<evidence type="ECO:0008006" key="3">
    <source>
        <dbReference type="Google" id="ProtNLM"/>
    </source>
</evidence>
<dbReference type="PROSITE" id="PS51155">
    <property type="entry name" value="CHIT_BIND_RR_2"/>
    <property type="match status" value="2"/>
</dbReference>
<dbReference type="PANTHER" id="PTHR10380:SF196">
    <property type="entry name" value="CUTICULAR PROTEIN 72EA"/>
    <property type="match status" value="1"/>
</dbReference>
<reference evidence="2" key="1">
    <citation type="submission" date="2015-11" db="EMBL/GenBank/DDBJ databases">
        <title>De novo transcriptome assembly of four potential Pierce s Disease insect vectors from Arizona vineyards.</title>
        <authorList>
            <person name="Tassone E.E."/>
        </authorList>
    </citation>
    <scope>NUCLEOTIDE SEQUENCE</scope>
</reference>
<dbReference type="EMBL" id="GECU01024272">
    <property type="protein sequence ID" value="JAS83434.1"/>
    <property type="molecule type" value="Transcribed_RNA"/>
</dbReference>
<sequence>SRIAGVTQGSFSYVDAHGLVQSRSYAADPLTGFHVAGTDIPVDANTPVVAPVAPLGVHAPAVVLARRKRQAIYAAPYVHAAPVVHAAYVHPLAAGPADTPEVAIAKLAHYQQYNYEAIRNAHLGRRKRSVYAYAAPVHSAYAVSPALAAHALAAPAVVAAPLAAHSVVAPAVVRAAPLAVAPAHVAVAPAVSSQYQAQDELGQYSYGYSNPTASKTETRYANGVTQGGYSYVDAHGLVQSASYVSDPVHGFRVAATNLPIA</sequence>
<dbReference type="InterPro" id="IPR050468">
    <property type="entry name" value="Cuticle_Struct_Prot"/>
</dbReference>